<name>A0A2K8SP34_9NOSO</name>
<gene>
    <name evidence="1" type="ORF">COO91_03150</name>
</gene>
<evidence type="ECO:0000313" key="1">
    <source>
        <dbReference type="EMBL" id="AUB37212.1"/>
    </source>
</evidence>
<dbReference type="KEGG" id="nfl:COO91_03150"/>
<sequence length="37" mass="4081">MHCDAIASNPSLAQFRASESQNILSTFPLNCPQLYLV</sequence>
<evidence type="ECO:0000313" key="2">
    <source>
        <dbReference type="Proteomes" id="UP000232003"/>
    </source>
</evidence>
<dbReference type="EMBL" id="CP024785">
    <property type="protein sequence ID" value="AUB37212.1"/>
    <property type="molecule type" value="Genomic_DNA"/>
</dbReference>
<organism evidence="1 2">
    <name type="scientific">Nostoc flagelliforme CCNUN1</name>
    <dbReference type="NCBI Taxonomy" id="2038116"/>
    <lineage>
        <taxon>Bacteria</taxon>
        <taxon>Bacillati</taxon>
        <taxon>Cyanobacteriota</taxon>
        <taxon>Cyanophyceae</taxon>
        <taxon>Nostocales</taxon>
        <taxon>Nostocaceae</taxon>
        <taxon>Nostoc</taxon>
    </lineage>
</organism>
<dbReference type="AlphaFoldDB" id="A0A2K8SP34"/>
<proteinExistence type="predicted"/>
<reference evidence="1 2" key="1">
    <citation type="submission" date="2017-11" db="EMBL/GenBank/DDBJ databases">
        <title>Complete genome of a free-living desiccation-tolerant cyanobacterium and its photosynthetic adaptation to extreme terrestrial habitat.</title>
        <authorList>
            <person name="Shang J."/>
        </authorList>
    </citation>
    <scope>NUCLEOTIDE SEQUENCE [LARGE SCALE GENOMIC DNA]</scope>
    <source>
        <strain evidence="1 2">CCNUN1</strain>
    </source>
</reference>
<dbReference type="Proteomes" id="UP000232003">
    <property type="component" value="Chromosome"/>
</dbReference>
<accession>A0A2K8SP34</accession>
<keyword evidence="2" id="KW-1185">Reference proteome</keyword>
<protein>
    <submittedName>
        <fullName evidence="1">Uncharacterized protein</fullName>
    </submittedName>
</protein>